<dbReference type="AlphaFoldDB" id="A0A068SQ64"/>
<feature type="transmembrane region" description="Helical" evidence="8">
    <location>
        <begin position="182"/>
        <end position="203"/>
    </location>
</feature>
<evidence type="ECO:0000256" key="4">
    <source>
        <dbReference type="ARBA" id="ARBA00022519"/>
    </source>
</evidence>
<keyword evidence="4" id="KW-0997">Cell inner membrane</keyword>
<comment type="subcellular location">
    <subcellularLocation>
        <location evidence="1">Cell inner membrane</location>
        <topology evidence="1">Multi-pass membrane protein</topology>
    </subcellularLocation>
</comment>
<dbReference type="KEGG" id="ngg:RG540_CH17040"/>
<evidence type="ECO:0000256" key="1">
    <source>
        <dbReference type="ARBA" id="ARBA00004429"/>
    </source>
</evidence>
<keyword evidence="3" id="KW-1003">Cell membrane</keyword>
<dbReference type="GO" id="GO:0030395">
    <property type="term" value="F:lactose binding"/>
    <property type="evidence" value="ECO:0007669"/>
    <property type="project" value="TreeGrafter"/>
</dbReference>
<evidence type="ECO:0000256" key="2">
    <source>
        <dbReference type="ARBA" id="ARBA00022448"/>
    </source>
</evidence>
<dbReference type="InterPro" id="IPR024989">
    <property type="entry name" value="MFS_assoc_dom"/>
</dbReference>
<feature type="transmembrane region" description="Helical" evidence="8">
    <location>
        <begin position="117"/>
        <end position="136"/>
    </location>
</feature>
<dbReference type="Pfam" id="PF12832">
    <property type="entry name" value="MFS_1_like"/>
    <property type="match status" value="1"/>
</dbReference>
<keyword evidence="2" id="KW-0813">Transport</keyword>
<dbReference type="InterPro" id="IPR036259">
    <property type="entry name" value="MFS_trans_sf"/>
</dbReference>
<dbReference type="Proteomes" id="UP000028181">
    <property type="component" value="Chromosome I"/>
</dbReference>
<accession>A0A068SQ64</accession>
<organism evidence="10 11">
    <name type="scientific">Neorhizobium galegae bv. orientalis str. HAMBI 540</name>
    <dbReference type="NCBI Taxonomy" id="1028800"/>
    <lineage>
        <taxon>Bacteria</taxon>
        <taxon>Pseudomonadati</taxon>
        <taxon>Pseudomonadota</taxon>
        <taxon>Alphaproteobacteria</taxon>
        <taxon>Hyphomicrobiales</taxon>
        <taxon>Rhizobiaceae</taxon>
        <taxon>Rhizobium/Agrobacterium group</taxon>
        <taxon>Neorhizobium</taxon>
    </lineage>
</organism>
<dbReference type="PIRSF" id="PIRSF004925">
    <property type="entry name" value="HcaT"/>
    <property type="match status" value="1"/>
</dbReference>
<dbReference type="Gene3D" id="1.20.1250.20">
    <property type="entry name" value="MFS general substrate transporter like domains"/>
    <property type="match status" value="2"/>
</dbReference>
<evidence type="ECO:0000313" key="10">
    <source>
        <dbReference type="EMBL" id="CDN47876.1"/>
    </source>
</evidence>
<evidence type="ECO:0000256" key="7">
    <source>
        <dbReference type="ARBA" id="ARBA00023136"/>
    </source>
</evidence>
<feature type="transmembrane region" description="Helical" evidence="8">
    <location>
        <begin position="93"/>
        <end position="111"/>
    </location>
</feature>
<evidence type="ECO:0000313" key="11">
    <source>
        <dbReference type="Proteomes" id="UP000028181"/>
    </source>
</evidence>
<evidence type="ECO:0000256" key="6">
    <source>
        <dbReference type="ARBA" id="ARBA00022989"/>
    </source>
</evidence>
<dbReference type="eggNOG" id="COG2814">
    <property type="taxonomic scope" value="Bacteria"/>
</dbReference>
<feature type="transmembrane region" description="Helical" evidence="8">
    <location>
        <begin position="354"/>
        <end position="372"/>
    </location>
</feature>
<dbReference type="PATRIC" id="fig|1028800.3.peg.1717"/>
<dbReference type="NCBIfam" id="NF037955">
    <property type="entry name" value="mfs"/>
    <property type="match status" value="1"/>
</dbReference>
<reference evidence="11" key="1">
    <citation type="journal article" date="2014" name="BMC Genomics">
        <title>Genome sequencing of two Neorhizobium galegae strains reveals a noeT gene responsible for the unusual acetylation of the nodulation factors.</title>
        <authorList>
            <person name="Osterman J."/>
            <person name="Marsh J."/>
            <person name="Laine P.K."/>
            <person name="Zeng Z."/>
            <person name="Alatalo E."/>
            <person name="Sullivan J.T."/>
            <person name="Young J.P."/>
            <person name="Thomas-Oates J."/>
            <person name="Paulin L."/>
            <person name="Lindstrom K."/>
        </authorList>
    </citation>
    <scope>NUCLEOTIDE SEQUENCE [LARGE SCALE GENOMIC DNA]</scope>
    <source>
        <strain evidence="11">HAMBI 540</strain>
    </source>
</reference>
<evidence type="ECO:0000256" key="8">
    <source>
        <dbReference type="SAM" id="Phobius"/>
    </source>
</evidence>
<gene>
    <name evidence="10" type="ORF">RG540_CH17040</name>
</gene>
<feature type="domain" description="Major facilitator superfamily associated" evidence="9">
    <location>
        <begin position="42"/>
        <end position="377"/>
    </location>
</feature>
<feature type="transmembrane region" description="Helical" evidence="8">
    <location>
        <begin position="263"/>
        <end position="283"/>
    </location>
</feature>
<sequence>MLGKLKLQQPTREIVIPSNTAQTAPRFFQLRCAIAYGAPLGVNGVILPYLPVWLDGLAFTEFEIGIALASQLFLRVAAAPVAGLLADRMTERTLMLAWSGALSLLTAFAMFFTRDFWPVLIIVAIQAAVFAPYAPIVESIAVSGVRRWGFQYGSMRVWGSVGFVAVTLLVGEMRGFLGLQAIPSAIAVGFLLTVAVAFAAPRLGRAVIRPDPDRMPQPSSLKRLDLHVLMIGASVAQAGHGMFYTFGTIHWQQVGFSSGSIGVLWSAAVVSEILVFFAAGWIARRISPWTLMRIGCAVAVLRWTLFPMPLDFWGYLVLQATHAFTFAFVHIGIQHRLVEAVREDQEASMQGAYVFYNGVFLGLSTVLSGVLYRQFGLTSYVAMSVLALVGLSIIAFAAKLQPQRSASGG</sequence>
<dbReference type="InterPro" id="IPR026032">
    <property type="entry name" value="HcaT-like"/>
</dbReference>
<keyword evidence="7 8" id="KW-0472">Membrane</keyword>
<dbReference type="GO" id="GO:0015528">
    <property type="term" value="F:lactose:proton symporter activity"/>
    <property type="evidence" value="ECO:0007669"/>
    <property type="project" value="TreeGrafter"/>
</dbReference>
<dbReference type="PANTHER" id="PTHR23522:SF10">
    <property type="entry name" value="3-PHENYLPROPIONIC ACID TRANSPORTER-RELATED"/>
    <property type="match status" value="1"/>
</dbReference>
<evidence type="ECO:0000256" key="5">
    <source>
        <dbReference type="ARBA" id="ARBA00022692"/>
    </source>
</evidence>
<keyword evidence="5 8" id="KW-0812">Transmembrane</keyword>
<feature type="transmembrane region" description="Helical" evidence="8">
    <location>
        <begin position="224"/>
        <end position="243"/>
    </location>
</feature>
<dbReference type="HOGENOM" id="CLU_013133_6_0_5"/>
<protein>
    <submittedName>
        <fullName evidence="10">Putative 3-phenylpropionic acid transporter</fullName>
    </submittedName>
</protein>
<evidence type="ECO:0000259" key="9">
    <source>
        <dbReference type="Pfam" id="PF12832"/>
    </source>
</evidence>
<dbReference type="PANTHER" id="PTHR23522">
    <property type="entry name" value="BLL5896 PROTEIN"/>
    <property type="match status" value="1"/>
</dbReference>
<feature type="transmembrane region" description="Helical" evidence="8">
    <location>
        <begin position="33"/>
        <end position="52"/>
    </location>
</feature>
<dbReference type="SUPFAM" id="SSF103473">
    <property type="entry name" value="MFS general substrate transporter"/>
    <property type="match status" value="1"/>
</dbReference>
<dbReference type="GO" id="GO:0005886">
    <property type="term" value="C:plasma membrane"/>
    <property type="evidence" value="ECO:0007669"/>
    <property type="project" value="UniProtKB-SubCell"/>
</dbReference>
<dbReference type="OrthoDB" id="9150135at2"/>
<feature type="transmembrane region" description="Helical" evidence="8">
    <location>
        <begin position="64"/>
        <end position="86"/>
    </location>
</feature>
<feature type="transmembrane region" description="Helical" evidence="8">
    <location>
        <begin position="378"/>
        <end position="398"/>
    </location>
</feature>
<dbReference type="EMBL" id="HG938353">
    <property type="protein sequence ID" value="CDN47876.1"/>
    <property type="molecule type" value="Genomic_DNA"/>
</dbReference>
<keyword evidence="11" id="KW-1185">Reference proteome</keyword>
<feature type="transmembrane region" description="Helical" evidence="8">
    <location>
        <begin position="157"/>
        <end position="176"/>
    </location>
</feature>
<proteinExistence type="predicted"/>
<feature type="transmembrane region" description="Helical" evidence="8">
    <location>
        <begin position="312"/>
        <end position="333"/>
    </location>
</feature>
<keyword evidence="6 8" id="KW-1133">Transmembrane helix</keyword>
<name>A0A068SQ64_NEOGA</name>
<evidence type="ECO:0000256" key="3">
    <source>
        <dbReference type="ARBA" id="ARBA00022475"/>
    </source>
</evidence>